<comment type="caution">
    <text evidence="1">The sequence shown here is derived from an EMBL/GenBank/DDBJ whole genome shotgun (WGS) entry which is preliminary data.</text>
</comment>
<evidence type="ECO:0008006" key="2">
    <source>
        <dbReference type="Google" id="ProtNLM"/>
    </source>
</evidence>
<accession>X1V7W5</accession>
<protein>
    <recommendedName>
        <fullName evidence="2">Squalene cyclase C-terminal domain-containing protein</fullName>
    </recommendedName>
</protein>
<reference evidence="1" key="1">
    <citation type="journal article" date="2014" name="Front. Microbiol.">
        <title>High frequency of phylogenetically diverse reductive dehalogenase-homologous genes in deep subseafloor sedimentary metagenomes.</title>
        <authorList>
            <person name="Kawai M."/>
            <person name="Futagami T."/>
            <person name="Toyoda A."/>
            <person name="Takaki Y."/>
            <person name="Nishi S."/>
            <person name="Hori S."/>
            <person name="Arai W."/>
            <person name="Tsubouchi T."/>
            <person name="Morono Y."/>
            <person name="Uchiyama I."/>
            <person name="Ito T."/>
            <person name="Fujiyama A."/>
            <person name="Inagaki F."/>
            <person name="Takami H."/>
        </authorList>
    </citation>
    <scope>NUCLEOTIDE SEQUENCE</scope>
    <source>
        <strain evidence="1">Expedition CK06-06</strain>
    </source>
</reference>
<gene>
    <name evidence="1" type="ORF">S12H4_29973</name>
</gene>
<dbReference type="AlphaFoldDB" id="X1V7W5"/>
<dbReference type="Gene3D" id="1.50.10.20">
    <property type="match status" value="1"/>
</dbReference>
<dbReference type="InterPro" id="IPR008930">
    <property type="entry name" value="Terpenoid_cyclase/PrenylTrfase"/>
</dbReference>
<evidence type="ECO:0000313" key="1">
    <source>
        <dbReference type="EMBL" id="GAJ01185.1"/>
    </source>
</evidence>
<dbReference type="EMBL" id="BARW01017335">
    <property type="protein sequence ID" value="GAJ01185.1"/>
    <property type="molecule type" value="Genomic_DNA"/>
</dbReference>
<feature type="non-terminal residue" evidence="1">
    <location>
        <position position="148"/>
    </location>
</feature>
<dbReference type="SUPFAM" id="SSF48239">
    <property type="entry name" value="Terpenoid cyclases/Protein prenyltransferases"/>
    <property type="match status" value="1"/>
</dbReference>
<sequence length="148" mass="15396">MRDGILRRIEGYRSPDGAYNNSRPAQHGTAYGCFLALGAYQDLSADMENVTALADCVESLRTSEGAYSNDPTMQIGATPATAAALTILHYLDEPVSDASARWLLSQLHPKGGFVAVPVAGSFGIPDLLSTATALHALSLTGVSTAGIA</sequence>
<organism evidence="1">
    <name type="scientific">marine sediment metagenome</name>
    <dbReference type="NCBI Taxonomy" id="412755"/>
    <lineage>
        <taxon>unclassified sequences</taxon>
        <taxon>metagenomes</taxon>
        <taxon>ecological metagenomes</taxon>
    </lineage>
</organism>
<name>X1V7W5_9ZZZZ</name>
<proteinExistence type="predicted"/>